<evidence type="ECO:0000256" key="5">
    <source>
        <dbReference type="ARBA" id="ARBA00022801"/>
    </source>
</evidence>
<dbReference type="GO" id="GO:0046872">
    <property type="term" value="F:metal ion binding"/>
    <property type="evidence" value="ECO:0007669"/>
    <property type="project" value="UniProtKB-KW"/>
</dbReference>
<dbReference type="PROSITE" id="PS51643">
    <property type="entry name" value="HD_CAS3"/>
    <property type="match status" value="1"/>
</dbReference>
<dbReference type="InterPro" id="IPR027417">
    <property type="entry name" value="P-loop_NTPase"/>
</dbReference>
<feature type="domain" description="HD Cas3-type" evidence="9">
    <location>
        <begin position="99"/>
        <end position="286"/>
    </location>
</feature>
<keyword evidence="6" id="KW-0347">Helicase</keyword>
<dbReference type="SUPFAM" id="SSF52540">
    <property type="entry name" value="P-loop containing nucleoside triphosphate hydrolases"/>
    <property type="match status" value="1"/>
</dbReference>
<dbReference type="Gene3D" id="1.10.3210.30">
    <property type="match status" value="1"/>
</dbReference>
<evidence type="ECO:0000256" key="3">
    <source>
        <dbReference type="ARBA" id="ARBA00022723"/>
    </source>
</evidence>
<dbReference type="InterPro" id="IPR038257">
    <property type="entry name" value="CRISPR-assoc_Cas3_HD_sf"/>
</dbReference>
<evidence type="ECO:0000259" key="9">
    <source>
        <dbReference type="PROSITE" id="PS51643"/>
    </source>
</evidence>
<proteinExistence type="inferred from homology"/>
<dbReference type="Pfam" id="PF22590">
    <property type="entry name" value="Cas3-like_C_2"/>
    <property type="match status" value="1"/>
</dbReference>
<evidence type="ECO:0000256" key="2">
    <source>
        <dbReference type="ARBA" id="ARBA00009046"/>
    </source>
</evidence>
<dbReference type="GO" id="GO:0051607">
    <property type="term" value="P:defense response to virus"/>
    <property type="evidence" value="ECO:0007669"/>
    <property type="project" value="UniProtKB-KW"/>
</dbReference>
<sequence length="1134" mass="128483">MNVLLISQCHKKALTETRRIIDQFAERCGDRTWQTVITAQGLETLRKLLRKTARKNTAVACYWTHGKNNTELLWVVGNRNAFNLQGRVPTNRTQRNILRKTDEDSWQFHHSLQILSVFAALLHDLGKSSVGFQQKLQGHDSGLRGDPYRHEWVSMRIFQAIVGKAKTDAEWLGFFADFGSFEKQYPHWQQDIVKDGIDANSGSNYAWANLPPLAQAVGWLITSHHRMPFYDDNDGEENRSIEQAFEKHLKPVNGWVTNLYQSEIGDRQIAPFWHFESMVTDSRSWRKSISRWAERALNDRHLAKQQSFAFFDPLLMHLARMSLMVGDHTYSGLARHDKFGDKNFELYANTEKVSELTPAGTMRQRLDEHLVGVAKHAEKFSQLLPRITDSLPGIGEHKGFKQRTTKERFAWQNKAYELAVTLREKSQTQGFFGINMASTGCGKTLGNGRIMYGLSDTNKGARFTMALGLRVLTLQTGQEYQQRMKLADDDLAILVGGKSVIDLFNLNQTSAESGEQLPLNEADLNVYEQDQLQVFTQALLKNYGAGSESAIEFEDGYVHYDSPIEDHHLGSVIRDSKAKKLLYAPVVTCTIDHLIGATETARGGKFIVPMLRLLSADLILDEPDDFNLEDLPALARLVNMAGMLGSRVLLSSATLPPDMLVGLFEAYQAGRKIWNRHHGILTQPIVCTWFDEHAPLRVDCSDNAQFIAANDQFVTRRVARLEQGPIIRQATILPLEVTPQKNIHYHQLAQDILQGVQTLHSNHLQICPKTGRRVSFGLIRLSNINPLVELAQALYQSDGLDDIEIHLCTYHARQLLALRSDLENQLDQILNRNKELAVFDLKAVSSVLKKAQASNVIFIVLATPVAEVGRNHDYDWAIVEPSSMRSIIQLAGRVKRHRPEPVTTPNMLIMSTNIRALKQGSNLGAKQVPVFCLPGFETRENRLVRPAAILSSHKTEDILVNALGHINSAPRIKNPMPRVSLIALEHAVIGRVMNSPDGEINLVNGWWRTRSEAERPEISLANPYLFHLQKATPFRKGLPQTRYVYVENDEGEMQFENVDYLKQSENAKFKHIGFECKGPVQPWLNQQYGVVLERLAQQLETEDLVGLARRFGFVDLDSHRLAWNYHPLLGFWPD</sequence>
<comment type="caution">
    <text evidence="10">The sequence shown here is derived from an EMBL/GenBank/DDBJ whole genome shotgun (WGS) entry which is preliminary data.</text>
</comment>
<evidence type="ECO:0000256" key="1">
    <source>
        <dbReference type="ARBA" id="ARBA00006847"/>
    </source>
</evidence>
<keyword evidence="7" id="KW-0067">ATP-binding</keyword>
<dbReference type="GO" id="GO:0005524">
    <property type="term" value="F:ATP binding"/>
    <property type="evidence" value="ECO:0007669"/>
    <property type="project" value="UniProtKB-KW"/>
</dbReference>
<evidence type="ECO:0000313" key="10">
    <source>
        <dbReference type="EMBL" id="PHI30296.1"/>
    </source>
</evidence>
<organism evidence="10 11">
    <name type="scientific">Budvicia aquatica</name>
    <dbReference type="NCBI Taxonomy" id="82979"/>
    <lineage>
        <taxon>Bacteria</taxon>
        <taxon>Pseudomonadati</taxon>
        <taxon>Pseudomonadota</taxon>
        <taxon>Gammaproteobacteria</taxon>
        <taxon>Enterobacterales</taxon>
        <taxon>Budviciaceae</taxon>
        <taxon>Budvicia</taxon>
    </lineage>
</organism>
<reference evidence="11" key="1">
    <citation type="submission" date="2017-09" db="EMBL/GenBank/DDBJ databases">
        <title>FDA dAtabase for Regulatory Grade micrObial Sequences (FDA-ARGOS): Supporting development and validation of Infectious Disease Dx tests.</title>
        <authorList>
            <person name="Minogue T."/>
            <person name="Wolcott M."/>
            <person name="Wasieloski L."/>
            <person name="Aguilar W."/>
            <person name="Moore D."/>
            <person name="Tallon L."/>
            <person name="Sadzewicz L."/>
            <person name="Ott S."/>
            <person name="Zhao X."/>
            <person name="Nagaraj S."/>
            <person name="Vavikolanu K."/>
            <person name="Aluvathingal J."/>
            <person name="Nadendla S."/>
            <person name="Sichtig H."/>
        </authorList>
    </citation>
    <scope>NUCLEOTIDE SEQUENCE [LARGE SCALE GENOMIC DNA]</scope>
    <source>
        <strain evidence="11">FDAARGOS_387</strain>
    </source>
</reference>
<keyword evidence="8" id="KW-0051">Antiviral defense</keyword>
<dbReference type="AlphaFoldDB" id="A0A2C6DGF9"/>
<dbReference type="InterPro" id="IPR013395">
    <property type="entry name" value="CRISPR-assoc_Cas3_yers"/>
</dbReference>
<keyword evidence="5" id="KW-0378">Hydrolase</keyword>
<comment type="similarity">
    <text evidence="1">In the N-terminal section; belongs to the CRISPR-associated nuclease Cas3-HD family.</text>
</comment>
<dbReference type="InterPro" id="IPR048823">
    <property type="entry name" value="Cas3_I-F_Cas2"/>
</dbReference>
<dbReference type="Proteomes" id="UP000224974">
    <property type="component" value="Unassembled WGS sequence"/>
</dbReference>
<name>A0A2C6DGF9_9GAMM</name>
<keyword evidence="11" id="KW-1185">Reference proteome</keyword>
<protein>
    <submittedName>
        <fullName evidence="10">Type I-F CRISPR-associated helicase Cas3</fullName>
    </submittedName>
</protein>
<dbReference type="InterPro" id="IPR006483">
    <property type="entry name" value="CRISPR-assoc_Cas3_HD"/>
</dbReference>
<dbReference type="EMBL" id="PDDX01000001">
    <property type="protein sequence ID" value="PHI30296.1"/>
    <property type="molecule type" value="Genomic_DNA"/>
</dbReference>
<dbReference type="OrthoDB" id="220028at2"/>
<evidence type="ECO:0000256" key="8">
    <source>
        <dbReference type="ARBA" id="ARBA00023118"/>
    </source>
</evidence>
<evidence type="ECO:0000256" key="4">
    <source>
        <dbReference type="ARBA" id="ARBA00022741"/>
    </source>
</evidence>
<comment type="similarity">
    <text evidence="2">In the central section; belongs to the CRISPR-associated helicase Cas3 family.</text>
</comment>
<dbReference type="STRING" id="1111728.GCA_000427805_00919"/>
<keyword evidence="3" id="KW-0479">Metal-binding</keyword>
<dbReference type="Pfam" id="PF18019">
    <property type="entry name" value="Cas3_HD"/>
    <property type="match status" value="1"/>
</dbReference>
<dbReference type="Pfam" id="PF21384">
    <property type="entry name" value="Cas3_I-F_Cas2"/>
    <property type="match status" value="1"/>
</dbReference>
<dbReference type="NCBIfam" id="TIGR02562">
    <property type="entry name" value="cas3_yersinia"/>
    <property type="match status" value="1"/>
</dbReference>
<evidence type="ECO:0000256" key="6">
    <source>
        <dbReference type="ARBA" id="ARBA00022806"/>
    </source>
</evidence>
<accession>A0A2C6DGF9</accession>
<keyword evidence="4" id="KW-0547">Nucleotide-binding</keyword>
<gene>
    <name evidence="10" type="primary">cas3f</name>
    <name evidence="10" type="ORF">CRN84_13615</name>
</gene>
<dbReference type="RefSeq" id="WP_029094065.1">
    <property type="nucleotide sequence ID" value="NZ_PDDX01000001.1"/>
</dbReference>
<dbReference type="GO" id="GO:0016787">
    <property type="term" value="F:hydrolase activity"/>
    <property type="evidence" value="ECO:0007669"/>
    <property type="project" value="UniProtKB-KW"/>
</dbReference>
<dbReference type="GO" id="GO:0004386">
    <property type="term" value="F:helicase activity"/>
    <property type="evidence" value="ECO:0007669"/>
    <property type="project" value="UniProtKB-KW"/>
</dbReference>
<evidence type="ECO:0000256" key="7">
    <source>
        <dbReference type="ARBA" id="ARBA00022840"/>
    </source>
</evidence>
<dbReference type="InterPro" id="IPR054712">
    <property type="entry name" value="Cas3-like_dom"/>
</dbReference>
<evidence type="ECO:0000313" key="11">
    <source>
        <dbReference type="Proteomes" id="UP000224974"/>
    </source>
</evidence>